<protein>
    <recommendedName>
        <fullName evidence="5">Peptidase A1 domain-containing protein</fullName>
    </recommendedName>
</protein>
<feature type="disulfide bond" evidence="3">
    <location>
        <begin position="273"/>
        <end position="278"/>
    </location>
</feature>
<feature type="transmembrane region" description="Helical" evidence="4">
    <location>
        <begin position="128"/>
        <end position="154"/>
    </location>
</feature>
<proteinExistence type="inferred from homology"/>
<sequence length="560" mass="60017">MDMTTDTRPIPPGSRVLEFTRDSFYNSTLIDHKSGEEVYSIESASGMPVKGMRITLLAIDDGRREEVTRVVKGAFLKSDKIAFRGGEPMKVKDWMKGKSFSDPRQLSKDMKVRRPTILVHHPLLTRTLISYIIAILSFAMLTIAFICSALLAAASPPPARDGVQRIALTRRQPELQNTSATAVLDWTSQQMNSTITKYETAFDAYSQNAGQPHPFAASDGSLNTAKRAVGTEVLQNDDGAIWIGGITIGTPGQSFTVGFDTASADVRVVNAACTSSDCLCHRSYDASASSTSVNRNLKFRESGSEAITGNVYADLVTVPATATLTATQNVGVLDSYPLSFGAYTTSVDGNLGMAFQSISAYNKLSFPQSLVAQRVITSPVFAFRLTTENGEVTLGGTDSAAYTGAITYVPVTNKSFWQINIDSIQANGRTTVVSRVPAIIDTASALIMGDWANVVRLYATIPGSKMISYGRYTVPCNSIPTITLTIGGTVFPINPALFNQGPVSEGSDQCVGGIVAIPRATTSSGSPGQPYWSIGDIFLQNVYSVFDLGQNRVGFATLAQ</sequence>
<keyword evidence="4" id="KW-0812">Transmembrane</keyword>
<organism evidence="6 7">
    <name type="scientific">Antrodiella citrinella</name>
    <dbReference type="NCBI Taxonomy" id="2447956"/>
    <lineage>
        <taxon>Eukaryota</taxon>
        <taxon>Fungi</taxon>
        <taxon>Dikarya</taxon>
        <taxon>Basidiomycota</taxon>
        <taxon>Agaricomycotina</taxon>
        <taxon>Agaricomycetes</taxon>
        <taxon>Polyporales</taxon>
        <taxon>Steccherinaceae</taxon>
        <taxon>Antrodiella</taxon>
    </lineage>
</organism>
<dbReference type="Gene3D" id="2.40.70.10">
    <property type="entry name" value="Acid Proteases"/>
    <property type="match status" value="2"/>
</dbReference>
<dbReference type="GO" id="GO:0006508">
    <property type="term" value="P:proteolysis"/>
    <property type="evidence" value="ECO:0007669"/>
    <property type="project" value="InterPro"/>
</dbReference>
<feature type="active site" evidence="2">
    <location>
        <position position="260"/>
    </location>
</feature>
<dbReference type="AlphaFoldDB" id="A0A4S4MLJ6"/>
<keyword evidence="7" id="KW-1185">Reference proteome</keyword>
<gene>
    <name evidence="6" type="ORF">EUX98_g7441</name>
</gene>
<evidence type="ECO:0000313" key="7">
    <source>
        <dbReference type="Proteomes" id="UP000308730"/>
    </source>
</evidence>
<dbReference type="OrthoDB" id="15189at2759"/>
<evidence type="ECO:0000256" key="1">
    <source>
        <dbReference type="ARBA" id="ARBA00007447"/>
    </source>
</evidence>
<reference evidence="6 7" key="1">
    <citation type="submission" date="2019-02" db="EMBL/GenBank/DDBJ databases">
        <title>Genome sequencing of the rare red list fungi Antrodiella citrinella (Flaviporus citrinellus).</title>
        <authorList>
            <person name="Buettner E."/>
            <person name="Kellner H."/>
        </authorList>
    </citation>
    <scope>NUCLEOTIDE SEQUENCE [LARGE SCALE GENOMIC DNA]</scope>
    <source>
        <strain evidence="6 7">DSM 108506</strain>
    </source>
</reference>
<dbReference type="SUPFAM" id="SSF50630">
    <property type="entry name" value="Acid proteases"/>
    <property type="match status" value="1"/>
</dbReference>
<feature type="domain" description="Peptidase A1" evidence="5">
    <location>
        <begin position="242"/>
        <end position="556"/>
    </location>
</feature>
<dbReference type="InterPro" id="IPR033121">
    <property type="entry name" value="PEPTIDASE_A1"/>
</dbReference>
<evidence type="ECO:0000256" key="3">
    <source>
        <dbReference type="PIRSR" id="PIRSR601461-2"/>
    </source>
</evidence>
<keyword evidence="3" id="KW-1015">Disulfide bond</keyword>
<dbReference type="EMBL" id="SGPM01000314">
    <property type="protein sequence ID" value="THH26754.1"/>
    <property type="molecule type" value="Genomic_DNA"/>
</dbReference>
<name>A0A4S4MLJ6_9APHY</name>
<dbReference type="PANTHER" id="PTHR47966:SF51">
    <property type="entry name" value="BETA-SITE APP-CLEAVING ENZYME, ISOFORM A-RELATED"/>
    <property type="match status" value="1"/>
</dbReference>
<dbReference type="PANTHER" id="PTHR47966">
    <property type="entry name" value="BETA-SITE APP-CLEAVING ENZYME, ISOFORM A-RELATED"/>
    <property type="match status" value="1"/>
</dbReference>
<accession>A0A4S4MLJ6</accession>
<dbReference type="InterPro" id="IPR021109">
    <property type="entry name" value="Peptidase_aspartic_dom_sf"/>
</dbReference>
<dbReference type="Pfam" id="PF00026">
    <property type="entry name" value="Asp"/>
    <property type="match status" value="1"/>
</dbReference>
<dbReference type="GO" id="GO:0004190">
    <property type="term" value="F:aspartic-type endopeptidase activity"/>
    <property type="evidence" value="ECO:0007669"/>
    <property type="project" value="InterPro"/>
</dbReference>
<feature type="active site" evidence="2">
    <location>
        <position position="441"/>
    </location>
</feature>
<evidence type="ECO:0000313" key="6">
    <source>
        <dbReference type="EMBL" id="THH26754.1"/>
    </source>
</evidence>
<evidence type="ECO:0000259" key="5">
    <source>
        <dbReference type="PROSITE" id="PS51767"/>
    </source>
</evidence>
<dbReference type="InterPro" id="IPR001461">
    <property type="entry name" value="Aspartic_peptidase_A1"/>
</dbReference>
<keyword evidence="4" id="KW-0472">Membrane</keyword>
<dbReference type="PRINTS" id="PR00792">
    <property type="entry name" value="PEPSIN"/>
</dbReference>
<dbReference type="PROSITE" id="PS51767">
    <property type="entry name" value="PEPTIDASE_A1"/>
    <property type="match status" value="1"/>
</dbReference>
<evidence type="ECO:0000256" key="2">
    <source>
        <dbReference type="PIRSR" id="PIRSR601461-1"/>
    </source>
</evidence>
<comment type="similarity">
    <text evidence="1">Belongs to the peptidase A1 family.</text>
</comment>
<evidence type="ECO:0000256" key="4">
    <source>
        <dbReference type="SAM" id="Phobius"/>
    </source>
</evidence>
<dbReference type="Proteomes" id="UP000308730">
    <property type="component" value="Unassembled WGS sequence"/>
</dbReference>
<keyword evidence="4" id="KW-1133">Transmembrane helix</keyword>
<comment type="caution">
    <text evidence="6">The sequence shown here is derived from an EMBL/GenBank/DDBJ whole genome shotgun (WGS) entry which is preliminary data.</text>
</comment>